<sequence>MRAGFGDAGEERFPGLGAARVQAGEVEVEHQEAAVWSYGKGALGSNESRKVVPSAARVVAVDAEAAAAASERGREVERAQRIPRLTRH</sequence>
<dbReference type="AlphaFoldDB" id="A0A291W4W9"/>
<dbReference type="EMBL" id="CP023976">
    <property type="protein sequence ID" value="ATM24592.1"/>
    <property type="molecule type" value="Genomic_DNA"/>
</dbReference>
<gene>
    <name evidence="2" type="ORF">SMD44_p10093</name>
</gene>
<dbReference type="Proteomes" id="UP000195880">
    <property type="component" value="Plasmid pMDJK44.1"/>
</dbReference>
<reference evidence="2 3" key="1">
    <citation type="submission" date="2017-10" db="EMBL/GenBank/DDBJ databases">
        <title>Streptomyces alboflavus Genome sequencing and assembly.</title>
        <authorList>
            <person name="Wang Y."/>
            <person name="Du B."/>
            <person name="Ding Y."/>
            <person name="Liu H."/>
            <person name="Hou Q."/>
            <person name="Liu K."/>
            <person name="Wang C."/>
            <person name="Yao L."/>
        </authorList>
    </citation>
    <scope>NUCLEOTIDE SEQUENCE [LARGE SCALE GENOMIC DNA]</scope>
    <source>
        <strain evidence="2 3">MDJK44</strain>
        <plasmid evidence="3">Plasmid pmdjk44.1</plasmid>
    </source>
</reference>
<evidence type="ECO:0000313" key="3">
    <source>
        <dbReference type="Proteomes" id="UP000195880"/>
    </source>
</evidence>
<feature type="region of interest" description="Disordered" evidence="1">
    <location>
        <begin position="69"/>
        <end position="88"/>
    </location>
</feature>
<geneLocation type="plasmid" evidence="3">
    <name>pmdjk44.1</name>
</geneLocation>
<accession>A0A291W4W9</accession>
<evidence type="ECO:0000256" key="1">
    <source>
        <dbReference type="SAM" id="MobiDB-lite"/>
    </source>
</evidence>
<proteinExistence type="predicted"/>
<organism evidence="2 3">
    <name type="scientific">Streptomyces alboflavus</name>
    <dbReference type="NCBI Taxonomy" id="67267"/>
    <lineage>
        <taxon>Bacteria</taxon>
        <taxon>Bacillati</taxon>
        <taxon>Actinomycetota</taxon>
        <taxon>Actinomycetes</taxon>
        <taxon>Kitasatosporales</taxon>
        <taxon>Streptomycetaceae</taxon>
        <taxon>Streptomyces</taxon>
    </lineage>
</organism>
<feature type="compositionally biased region" description="Basic and acidic residues" evidence="1">
    <location>
        <begin position="71"/>
        <end position="80"/>
    </location>
</feature>
<evidence type="ECO:0000313" key="2">
    <source>
        <dbReference type="EMBL" id="ATM24592.1"/>
    </source>
</evidence>
<keyword evidence="2" id="KW-0614">Plasmid</keyword>
<keyword evidence="3" id="KW-1185">Reference proteome</keyword>
<dbReference type="KEGG" id="salf:SMD44_p10093"/>
<protein>
    <submittedName>
        <fullName evidence="2">Uncharacterized protein</fullName>
    </submittedName>
</protein>
<name>A0A291W4W9_9ACTN</name>